<dbReference type="EMBL" id="JTDF01021849">
    <property type="protein sequence ID" value="KAF8561305.1"/>
    <property type="molecule type" value="Genomic_DNA"/>
</dbReference>
<dbReference type="OrthoDB" id="10061830at2759"/>
<evidence type="ECO:0008006" key="4">
    <source>
        <dbReference type="Google" id="ProtNLM"/>
    </source>
</evidence>
<feature type="signal peptide" evidence="1">
    <location>
        <begin position="1"/>
        <end position="15"/>
    </location>
</feature>
<keyword evidence="1" id="KW-0732">Signal</keyword>
<dbReference type="GO" id="GO:0001938">
    <property type="term" value="P:positive regulation of endothelial cell proliferation"/>
    <property type="evidence" value="ECO:0007669"/>
    <property type="project" value="TreeGrafter"/>
</dbReference>
<proteinExistence type="predicted"/>
<evidence type="ECO:0000313" key="3">
    <source>
        <dbReference type="Proteomes" id="UP000699462"/>
    </source>
</evidence>
<feature type="chain" id="PRO_5035744765" description="Myeloid-derived growth factor" evidence="1">
    <location>
        <begin position="16"/>
        <end position="168"/>
    </location>
</feature>
<dbReference type="PANTHER" id="PTHR31230">
    <property type="entry name" value="MYELOID-DERIVED GROWTH FACTOR MYDGF"/>
    <property type="match status" value="1"/>
</dbReference>
<name>A0A8T0D0C1_9TREM</name>
<dbReference type="Proteomes" id="UP000699462">
    <property type="component" value="Unassembled WGS sequence"/>
</dbReference>
<dbReference type="Pfam" id="PF10572">
    <property type="entry name" value="UPF0556"/>
    <property type="match status" value="1"/>
</dbReference>
<organism evidence="2 3">
    <name type="scientific">Paragonimus westermani</name>
    <dbReference type="NCBI Taxonomy" id="34504"/>
    <lineage>
        <taxon>Eukaryota</taxon>
        <taxon>Metazoa</taxon>
        <taxon>Spiralia</taxon>
        <taxon>Lophotrochozoa</taxon>
        <taxon>Platyhelminthes</taxon>
        <taxon>Trematoda</taxon>
        <taxon>Digenea</taxon>
        <taxon>Plagiorchiida</taxon>
        <taxon>Troglotremata</taxon>
        <taxon>Troglotrematidae</taxon>
        <taxon>Paragonimus</taxon>
    </lineage>
</organism>
<dbReference type="InterPro" id="IPR018887">
    <property type="entry name" value="MYDGF"/>
</dbReference>
<protein>
    <recommendedName>
        <fullName evidence="4">Myeloid-derived growth factor</fullName>
    </recommendedName>
</protein>
<accession>A0A8T0D0C1</accession>
<keyword evidence="3" id="KW-1185">Reference proteome</keyword>
<dbReference type="AlphaFoldDB" id="A0A8T0D0C1"/>
<evidence type="ECO:0000313" key="2">
    <source>
        <dbReference type="EMBL" id="KAF8561305.1"/>
    </source>
</evidence>
<comment type="caution">
    <text evidence="2">The sequence shown here is derived from an EMBL/GenBank/DDBJ whole genome shotgun (WGS) entry which is preliminary data.</text>
</comment>
<gene>
    <name evidence="2" type="ORF">P879_09194</name>
</gene>
<dbReference type="GO" id="GO:0005615">
    <property type="term" value="C:extracellular space"/>
    <property type="evidence" value="ECO:0007669"/>
    <property type="project" value="TreeGrafter"/>
</dbReference>
<reference evidence="2 3" key="1">
    <citation type="submission" date="2019-07" db="EMBL/GenBank/DDBJ databases">
        <title>Annotation for the trematode Paragonimus westermani.</title>
        <authorList>
            <person name="Choi Y.-J."/>
        </authorList>
    </citation>
    <scope>NUCLEOTIDE SEQUENCE [LARGE SCALE GENOMIC DNA]</scope>
    <source>
        <strain evidence="2">180907_Pwestermani</strain>
    </source>
</reference>
<evidence type="ECO:0000256" key="1">
    <source>
        <dbReference type="SAM" id="SignalP"/>
    </source>
</evidence>
<dbReference type="PANTHER" id="PTHR31230:SF1">
    <property type="entry name" value="MYELOID-DERIVED GROWTH FACTOR"/>
    <property type="match status" value="1"/>
</dbReference>
<sequence>MLVVVLLVCSLVVYGAEDVNNGLKTFNVQPGGKTYSESISRYGVECKFTYSCQGGTNEVWQMTLFKIRDDVNFGCRVERAGEGRSYLLFQSFVLQAVPSGGLLTGSAWGNGKQPLSPEDYKIDKRLGNGKCFGMLSQMCKVSNRGGKFGHELNGLSLEFTTVFDNNEL</sequence>